<dbReference type="Gene3D" id="3.40.50.300">
    <property type="entry name" value="P-loop containing nucleotide triphosphate hydrolases"/>
    <property type="match status" value="2"/>
</dbReference>
<dbReference type="RefSeq" id="WP_099793742.1">
    <property type="nucleotide sequence ID" value="NZ_JBHLYV010000084.1"/>
</dbReference>
<dbReference type="PANTHER" id="PTHR43873:SF1">
    <property type="entry name" value="COBYRINATE A,C-DIAMIDE SYNTHASE"/>
    <property type="match status" value="1"/>
</dbReference>
<keyword evidence="6" id="KW-0547">Nucleotide-binding</keyword>
<dbReference type="Pfam" id="PF07685">
    <property type="entry name" value="GATase_3"/>
    <property type="match status" value="1"/>
</dbReference>
<comment type="similarity">
    <text evidence="3">Belongs to the CobB/CobQ family. CobQ subfamily.</text>
</comment>
<dbReference type="InterPro" id="IPR004484">
    <property type="entry name" value="CbiA/CobB_synth"/>
</dbReference>
<dbReference type="InterPro" id="IPR027417">
    <property type="entry name" value="P-loop_NTPase"/>
</dbReference>
<organism evidence="12 13">
    <name type="scientific">Massilia eurypsychrophila</name>
    <dbReference type="NCBI Taxonomy" id="1485217"/>
    <lineage>
        <taxon>Bacteria</taxon>
        <taxon>Pseudomonadati</taxon>
        <taxon>Pseudomonadota</taxon>
        <taxon>Betaproteobacteria</taxon>
        <taxon>Burkholderiales</taxon>
        <taxon>Oxalobacteraceae</taxon>
        <taxon>Telluria group</taxon>
        <taxon>Massilia</taxon>
    </lineage>
</organism>
<evidence type="ECO:0000256" key="8">
    <source>
        <dbReference type="ARBA" id="ARBA00022842"/>
    </source>
</evidence>
<dbReference type="GO" id="GO:0009236">
    <property type="term" value="P:cobalamin biosynthetic process"/>
    <property type="evidence" value="ECO:0007669"/>
    <property type="project" value="UniProtKB-KW"/>
</dbReference>
<feature type="domain" description="CobQ/CobB/MinD/ParA nucleotide binding" evidence="10">
    <location>
        <begin position="9"/>
        <end position="181"/>
    </location>
</feature>
<feature type="domain" description="CobB/CobQ-like glutamine amidotransferase" evidence="11">
    <location>
        <begin position="237"/>
        <end position="419"/>
    </location>
</feature>
<dbReference type="Pfam" id="PF01656">
    <property type="entry name" value="CbiA"/>
    <property type="match status" value="1"/>
</dbReference>
<evidence type="ECO:0000256" key="6">
    <source>
        <dbReference type="ARBA" id="ARBA00022741"/>
    </source>
</evidence>
<comment type="pathway">
    <text evidence="2">Cofactor biosynthesis; adenosylcobalamin biosynthesis.</text>
</comment>
<keyword evidence="5" id="KW-0436">Ligase</keyword>
<dbReference type="InterPro" id="IPR002586">
    <property type="entry name" value="CobQ/CobB/MinD/ParA_Nub-bd_dom"/>
</dbReference>
<dbReference type="AlphaFoldDB" id="A0A2G8T7R1"/>
<reference evidence="12 13" key="1">
    <citation type="submission" date="2017-10" db="EMBL/GenBank/DDBJ databases">
        <title>Massilia psychrophilum sp. nov., a novel purple-pigmented bacterium isolated from Tianshan glacier, Xinjiang Municipality, China.</title>
        <authorList>
            <person name="Wang H."/>
        </authorList>
    </citation>
    <scope>NUCLEOTIDE SEQUENCE [LARGE SCALE GENOMIC DNA]</scope>
    <source>
        <strain evidence="12 13">JCM 30074</strain>
    </source>
</reference>
<dbReference type="SUPFAM" id="SSF52317">
    <property type="entry name" value="Class I glutamine amidotransferase-like"/>
    <property type="match status" value="1"/>
</dbReference>
<evidence type="ECO:0000256" key="7">
    <source>
        <dbReference type="ARBA" id="ARBA00022840"/>
    </source>
</evidence>
<sequence length="432" mass="44813">MHIEVKALLVTAVASGQGKTSVTAALARKLVRQGQRVRVFKCGPDFIDPMILERASGAPVQSLDLWVVGREACRQLLAQAASEADVILIEGVMGLYDGTPSSADLAREFGVPVMAVIDAAAMAQTAGALAQGLRDYGPVAMAGVAANRVASLGHAQMVAASLRDIALLATLPRQAISLPERHLGLVVPGEVAAIDALLDTLAEQLVFDADAWEALPPVRIELGAMLSAPAPLLAGKTIAIARDAAFLFIYPANLATLRQLGAKLCFFSPLANQPVPDGADAVYLPGGYPELHSEALSNAAQWRASIRAEHAAGTPILAECGGMMALADVLTDQSGASWPMAGLLAGAVQMQARLAGLGSQALSTEHGELRGHTFHYSTLSTALTPSACTVKHPSATAGEALYRVGSLTASYFHAYFPSNAPAVAAMLSRQSA</sequence>
<dbReference type="GO" id="GO:0042242">
    <property type="term" value="F:cobyrinic acid a,c-diamide synthase activity"/>
    <property type="evidence" value="ECO:0007669"/>
    <property type="project" value="InterPro"/>
</dbReference>
<evidence type="ECO:0000256" key="9">
    <source>
        <dbReference type="ARBA" id="ARBA00022962"/>
    </source>
</evidence>
<keyword evidence="4" id="KW-0169">Cobalamin biosynthesis</keyword>
<dbReference type="PANTHER" id="PTHR43873">
    <property type="entry name" value="COBYRINATE A,C-DIAMIDE SYNTHASE"/>
    <property type="match status" value="1"/>
</dbReference>
<evidence type="ECO:0000256" key="3">
    <source>
        <dbReference type="ARBA" id="ARBA00006205"/>
    </source>
</evidence>
<dbReference type="CDD" id="cd03130">
    <property type="entry name" value="GATase1_CobB"/>
    <property type="match status" value="1"/>
</dbReference>
<gene>
    <name evidence="12" type="ORF">CR105_26115</name>
</gene>
<dbReference type="Proteomes" id="UP000230390">
    <property type="component" value="Unassembled WGS sequence"/>
</dbReference>
<evidence type="ECO:0000259" key="11">
    <source>
        <dbReference type="Pfam" id="PF07685"/>
    </source>
</evidence>
<evidence type="ECO:0000259" key="10">
    <source>
        <dbReference type="Pfam" id="PF01656"/>
    </source>
</evidence>
<dbReference type="GO" id="GO:0005524">
    <property type="term" value="F:ATP binding"/>
    <property type="evidence" value="ECO:0007669"/>
    <property type="project" value="UniProtKB-KW"/>
</dbReference>
<comment type="caution">
    <text evidence="12">The sequence shown here is derived from an EMBL/GenBank/DDBJ whole genome shotgun (WGS) entry which is preliminary data.</text>
</comment>
<dbReference type="SUPFAM" id="SSF52540">
    <property type="entry name" value="P-loop containing nucleoside triphosphate hydrolases"/>
    <property type="match status" value="1"/>
</dbReference>
<dbReference type="EMBL" id="PDOC01000037">
    <property type="protein sequence ID" value="PIL42097.1"/>
    <property type="molecule type" value="Genomic_DNA"/>
</dbReference>
<keyword evidence="9" id="KW-0315">Glutamine amidotransferase</keyword>
<accession>A0A2G8T7R1</accession>
<evidence type="ECO:0000256" key="2">
    <source>
        <dbReference type="ARBA" id="ARBA00004953"/>
    </source>
</evidence>
<evidence type="ECO:0000256" key="1">
    <source>
        <dbReference type="ARBA" id="ARBA00001946"/>
    </source>
</evidence>
<dbReference type="PROSITE" id="PS51274">
    <property type="entry name" value="GATASE_COBBQ"/>
    <property type="match status" value="1"/>
</dbReference>
<proteinExistence type="inferred from homology"/>
<evidence type="ECO:0000313" key="12">
    <source>
        <dbReference type="EMBL" id="PIL42097.1"/>
    </source>
</evidence>
<dbReference type="OrthoDB" id="9764035at2"/>
<protein>
    <submittedName>
        <fullName evidence="12">Cobyrinate a,c-diamide synthase</fullName>
    </submittedName>
</protein>
<dbReference type="InterPro" id="IPR029062">
    <property type="entry name" value="Class_I_gatase-like"/>
</dbReference>
<dbReference type="NCBIfam" id="NF002204">
    <property type="entry name" value="PRK01077.1"/>
    <property type="match status" value="1"/>
</dbReference>
<dbReference type="InterPro" id="IPR011698">
    <property type="entry name" value="GATase_3"/>
</dbReference>
<comment type="cofactor">
    <cofactor evidence="1">
        <name>Mg(2+)</name>
        <dbReference type="ChEBI" id="CHEBI:18420"/>
    </cofactor>
</comment>
<evidence type="ECO:0000256" key="5">
    <source>
        <dbReference type="ARBA" id="ARBA00022598"/>
    </source>
</evidence>
<keyword evidence="7" id="KW-0067">ATP-binding</keyword>
<evidence type="ECO:0000256" key="4">
    <source>
        <dbReference type="ARBA" id="ARBA00022573"/>
    </source>
</evidence>
<keyword evidence="13" id="KW-1185">Reference proteome</keyword>
<keyword evidence="8" id="KW-0460">Magnesium</keyword>
<dbReference type="Gene3D" id="3.40.50.880">
    <property type="match status" value="1"/>
</dbReference>
<name>A0A2G8T7R1_9BURK</name>
<evidence type="ECO:0000313" key="13">
    <source>
        <dbReference type="Proteomes" id="UP000230390"/>
    </source>
</evidence>